<proteinExistence type="predicted"/>
<dbReference type="SUPFAM" id="SSF49478">
    <property type="entry name" value="Cna protein B-type domain"/>
    <property type="match status" value="1"/>
</dbReference>
<organism evidence="1 2">
    <name type="scientific">Rhodanobacter denitrificans</name>
    <dbReference type="NCBI Taxonomy" id="666685"/>
    <lineage>
        <taxon>Bacteria</taxon>
        <taxon>Pseudomonadati</taxon>
        <taxon>Pseudomonadota</taxon>
        <taxon>Gammaproteobacteria</taxon>
        <taxon>Lysobacterales</taxon>
        <taxon>Rhodanobacteraceae</taxon>
        <taxon>Rhodanobacter</taxon>
    </lineage>
</organism>
<sequence length="128" mass="13138">MWHGIRAYVLGSGAIAVLAWACMGASAVTAVGGTVRLSPAGPGPQRAGAPATSPYRGAVVQLRNAGGRVVAHAATDEQGQFMVAVPAGTYEVRVDVGHAAWPRCETVEATVRANRIARVAIVCDSGMR</sequence>
<dbReference type="Gene3D" id="2.60.40.10">
    <property type="entry name" value="Immunoglobulins"/>
    <property type="match status" value="1"/>
</dbReference>
<keyword evidence="1" id="KW-0121">Carboxypeptidase</keyword>
<protein>
    <submittedName>
        <fullName evidence="1">Carboxypeptidase regulatory-like domain-containing protein</fullName>
    </submittedName>
</protein>
<dbReference type="Proteomes" id="UP000252387">
    <property type="component" value="Unassembled WGS sequence"/>
</dbReference>
<evidence type="ECO:0000313" key="1">
    <source>
        <dbReference type="EMBL" id="RCS29317.1"/>
    </source>
</evidence>
<dbReference type="AlphaFoldDB" id="A0A368KBW7"/>
<gene>
    <name evidence="1" type="ORF">DEO45_12520</name>
</gene>
<dbReference type="EMBL" id="QFWQ01000007">
    <property type="protein sequence ID" value="RCS29317.1"/>
    <property type="molecule type" value="Genomic_DNA"/>
</dbReference>
<dbReference type="InterPro" id="IPR013783">
    <property type="entry name" value="Ig-like_fold"/>
</dbReference>
<comment type="caution">
    <text evidence="1">The sequence shown here is derived from an EMBL/GenBank/DDBJ whole genome shotgun (WGS) entry which is preliminary data.</text>
</comment>
<keyword evidence="1" id="KW-0645">Protease</keyword>
<reference evidence="1 2" key="1">
    <citation type="submission" date="2018-05" db="EMBL/GenBank/DDBJ databases">
        <title>Draft genome sequence of Rhodanobacter denitrificans Yn1 isolated from gold copper mine.</title>
        <authorList>
            <person name="Yang N."/>
            <person name="Mazhar H.S."/>
            <person name="Rensing C."/>
        </authorList>
    </citation>
    <scope>NUCLEOTIDE SEQUENCE [LARGE SCALE GENOMIC DNA]</scope>
    <source>
        <strain evidence="1 2">Yn1</strain>
    </source>
</reference>
<dbReference type="GO" id="GO:0004180">
    <property type="term" value="F:carboxypeptidase activity"/>
    <property type="evidence" value="ECO:0007669"/>
    <property type="project" value="UniProtKB-KW"/>
</dbReference>
<dbReference type="RefSeq" id="WP_114344173.1">
    <property type="nucleotide sequence ID" value="NZ_QFWQ01000007.1"/>
</dbReference>
<accession>A0A368KBW7</accession>
<dbReference type="OrthoDB" id="9908437at2"/>
<name>A0A368KBW7_9GAMM</name>
<evidence type="ECO:0000313" key="2">
    <source>
        <dbReference type="Proteomes" id="UP000252387"/>
    </source>
</evidence>
<keyword evidence="1" id="KW-0378">Hydrolase</keyword>
<keyword evidence="2" id="KW-1185">Reference proteome</keyword>